<dbReference type="RefSeq" id="WP_355664991.1">
    <property type="nucleotide sequence ID" value="NZ_JBEXRX010000035.1"/>
</dbReference>
<keyword evidence="2" id="KW-1185">Reference proteome</keyword>
<dbReference type="Proteomes" id="UP001550348">
    <property type="component" value="Unassembled WGS sequence"/>
</dbReference>
<reference evidence="1 2" key="1">
    <citation type="submission" date="2024-06" db="EMBL/GenBank/DDBJ databases">
        <title>The Natural Products Discovery Center: Release of the First 8490 Sequenced Strains for Exploring Actinobacteria Biosynthetic Diversity.</title>
        <authorList>
            <person name="Kalkreuter E."/>
            <person name="Kautsar S.A."/>
            <person name="Yang D."/>
            <person name="Bader C.D."/>
            <person name="Teijaro C.N."/>
            <person name="Fluegel L."/>
            <person name="Davis C.M."/>
            <person name="Simpson J.R."/>
            <person name="Lauterbach L."/>
            <person name="Steele A.D."/>
            <person name="Gui C."/>
            <person name="Meng S."/>
            <person name="Li G."/>
            <person name="Viehrig K."/>
            <person name="Ye F."/>
            <person name="Su P."/>
            <person name="Kiefer A.F."/>
            <person name="Nichols A."/>
            <person name="Cepeda A.J."/>
            <person name="Yan W."/>
            <person name="Fan B."/>
            <person name="Jiang Y."/>
            <person name="Adhikari A."/>
            <person name="Zheng C.-J."/>
            <person name="Schuster L."/>
            <person name="Cowan T.M."/>
            <person name="Smanski M.J."/>
            <person name="Chevrette M.G."/>
            <person name="De Carvalho L.P.S."/>
            <person name="Shen B."/>
        </authorList>
    </citation>
    <scope>NUCLEOTIDE SEQUENCE [LARGE SCALE GENOMIC DNA]</scope>
    <source>
        <strain evidence="1 2">NPDC006286</strain>
    </source>
</reference>
<name>A0ABV2VK02_9ACTN</name>
<organism evidence="1 2">
    <name type="scientific">Micromonospora fulviviridis</name>
    <dbReference type="NCBI Taxonomy" id="47860"/>
    <lineage>
        <taxon>Bacteria</taxon>
        <taxon>Bacillati</taxon>
        <taxon>Actinomycetota</taxon>
        <taxon>Actinomycetes</taxon>
        <taxon>Micromonosporales</taxon>
        <taxon>Micromonosporaceae</taxon>
        <taxon>Micromonospora</taxon>
    </lineage>
</organism>
<protein>
    <submittedName>
        <fullName evidence="1">Uncharacterized protein</fullName>
    </submittedName>
</protein>
<dbReference type="EMBL" id="JBEXRX010000035">
    <property type="protein sequence ID" value="MEU0153140.1"/>
    <property type="molecule type" value="Genomic_DNA"/>
</dbReference>
<evidence type="ECO:0000313" key="2">
    <source>
        <dbReference type="Proteomes" id="UP001550348"/>
    </source>
</evidence>
<gene>
    <name evidence="1" type="ORF">ABZ071_14665</name>
</gene>
<sequence>MSRSRRRCRAARAETSTLHERPARAALDWLAARFPLDPAIADPVRALLSA</sequence>
<accession>A0ABV2VK02</accession>
<comment type="caution">
    <text evidence="1">The sequence shown here is derived from an EMBL/GenBank/DDBJ whole genome shotgun (WGS) entry which is preliminary data.</text>
</comment>
<proteinExistence type="predicted"/>
<evidence type="ECO:0000313" key="1">
    <source>
        <dbReference type="EMBL" id="MEU0153140.1"/>
    </source>
</evidence>